<organism evidence="2 3">
    <name type="scientific">Pisolithus tinctorius Marx 270</name>
    <dbReference type="NCBI Taxonomy" id="870435"/>
    <lineage>
        <taxon>Eukaryota</taxon>
        <taxon>Fungi</taxon>
        <taxon>Dikarya</taxon>
        <taxon>Basidiomycota</taxon>
        <taxon>Agaricomycotina</taxon>
        <taxon>Agaricomycetes</taxon>
        <taxon>Agaricomycetidae</taxon>
        <taxon>Boletales</taxon>
        <taxon>Sclerodermatineae</taxon>
        <taxon>Pisolithaceae</taxon>
        <taxon>Pisolithus</taxon>
    </lineage>
</organism>
<proteinExistence type="predicted"/>
<evidence type="ECO:0000256" key="1">
    <source>
        <dbReference type="SAM" id="Phobius"/>
    </source>
</evidence>
<accession>A0A0C3PC46</accession>
<dbReference type="Proteomes" id="UP000054217">
    <property type="component" value="Unassembled WGS sequence"/>
</dbReference>
<dbReference type="HOGENOM" id="CLU_1907533_0_0_1"/>
<keyword evidence="3" id="KW-1185">Reference proteome</keyword>
<evidence type="ECO:0000313" key="3">
    <source>
        <dbReference type="Proteomes" id="UP000054217"/>
    </source>
</evidence>
<name>A0A0C3PC46_PISTI</name>
<reference evidence="2 3" key="1">
    <citation type="submission" date="2014-04" db="EMBL/GenBank/DDBJ databases">
        <authorList>
            <consortium name="DOE Joint Genome Institute"/>
            <person name="Kuo A."/>
            <person name="Kohler A."/>
            <person name="Costa M.D."/>
            <person name="Nagy L.G."/>
            <person name="Floudas D."/>
            <person name="Copeland A."/>
            <person name="Barry K.W."/>
            <person name="Cichocki N."/>
            <person name="Veneault-Fourrey C."/>
            <person name="LaButti K."/>
            <person name="Lindquist E.A."/>
            <person name="Lipzen A."/>
            <person name="Lundell T."/>
            <person name="Morin E."/>
            <person name="Murat C."/>
            <person name="Sun H."/>
            <person name="Tunlid A."/>
            <person name="Henrissat B."/>
            <person name="Grigoriev I.V."/>
            <person name="Hibbett D.S."/>
            <person name="Martin F."/>
            <person name="Nordberg H.P."/>
            <person name="Cantor M.N."/>
            <person name="Hua S.X."/>
        </authorList>
    </citation>
    <scope>NUCLEOTIDE SEQUENCE [LARGE SCALE GENOMIC DNA]</scope>
    <source>
        <strain evidence="2 3">Marx 270</strain>
    </source>
</reference>
<keyword evidence="1" id="KW-1133">Transmembrane helix</keyword>
<reference evidence="3" key="2">
    <citation type="submission" date="2015-01" db="EMBL/GenBank/DDBJ databases">
        <title>Evolutionary Origins and Diversification of the Mycorrhizal Mutualists.</title>
        <authorList>
            <consortium name="DOE Joint Genome Institute"/>
            <consortium name="Mycorrhizal Genomics Consortium"/>
            <person name="Kohler A."/>
            <person name="Kuo A."/>
            <person name="Nagy L.G."/>
            <person name="Floudas D."/>
            <person name="Copeland A."/>
            <person name="Barry K.W."/>
            <person name="Cichocki N."/>
            <person name="Veneault-Fourrey C."/>
            <person name="LaButti K."/>
            <person name="Lindquist E.A."/>
            <person name="Lipzen A."/>
            <person name="Lundell T."/>
            <person name="Morin E."/>
            <person name="Murat C."/>
            <person name="Riley R."/>
            <person name="Ohm R."/>
            <person name="Sun H."/>
            <person name="Tunlid A."/>
            <person name="Henrissat B."/>
            <person name="Grigoriev I.V."/>
            <person name="Hibbett D.S."/>
            <person name="Martin F."/>
        </authorList>
    </citation>
    <scope>NUCLEOTIDE SEQUENCE [LARGE SCALE GENOMIC DNA]</scope>
    <source>
        <strain evidence="3">Marx 270</strain>
    </source>
</reference>
<feature type="transmembrane region" description="Helical" evidence="1">
    <location>
        <begin position="90"/>
        <end position="108"/>
    </location>
</feature>
<keyword evidence="1" id="KW-0812">Transmembrane</keyword>
<protein>
    <submittedName>
        <fullName evidence="2">Uncharacterized protein</fullName>
    </submittedName>
</protein>
<dbReference type="EMBL" id="KN831967">
    <property type="protein sequence ID" value="KIO05279.1"/>
    <property type="molecule type" value="Genomic_DNA"/>
</dbReference>
<sequence length="133" mass="15550">MKCSSRDIKTVFLTNTAYMPPPPLTYRKRIDFKTLLRWPDWSLCCAHVIVKNGERNSTARFFSGYELYLFWLWQVSPGERCTRKCSPRRLVFMLTTTFPDSVLSWLYVHYSISGVVHMASSVWTLSMCLGNHI</sequence>
<dbReference type="InParanoid" id="A0A0C3PC46"/>
<keyword evidence="1" id="KW-0472">Membrane</keyword>
<dbReference type="AlphaFoldDB" id="A0A0C3PC46"/>
<evidence type="ECO:0000313" key="2">
    <source>
        <dbReference type="EMBL" id="KIO05279.1"/>
    </source>
</evidence>
<gene>
    <name evidence="2" type="ORF">M404DRAFT_519209</name>
</gene>